<feature type="region of interest" description="Disordered" evidence="1">
    <location>
        <begin position="1"/>
        <end position="63"/>
    </location>
</feature>
<dbReference type="EMBL" id="JASEJX010000009">
    <property type="protein sequence ID" value="KAK4520891.1"/>
    <property type="molecule type" value="Genomic_DNA"/>
</dbReference>
<comment type="caution">
    <text evidence="2">The sequence shown here is derived from an EMBL/GenBank/DDBJ whole genome shotgun (WGS) entry which is preliminary data.</text>
</comment>
<feature type="compositionally biased region" description="Low complexity" evidence="1">
    <location>
        <begin position="32"/>
        <end position="43"/>
    </location>
</feature>
<dbReference type="AlphaFoldDB" id="A0AAN7DP37"/>
<keyword evidence="3" id="KW-1185">Reference proteome</keyword>
<dbReference type="Proteomes" id="UP001304243">
    <property type="component" value="Unassembled WGS sequence"/>
</dbReference>
<feature type="compositionally biased region" description="Polar residues" evidence="1">
    <location>
        <begin position="120"/>
        <end position="131"/>
    </location>
</feature>
<gene>
    <name evidence="2" type="primary">KHA1_2</name>
    <name evidence="2" type="ORF">ATC70_006772</name>
</gene>
<organism evidence="2 3">
    <name type="scientific">Mucor velutinosus</name>
    <dbReference type="NCBI Taxonomy" id="708070"/>
    <lineage>
        <taxon>Eukaryota</taxon>
        <taxon>Fungi</taxon>
        <taxon>Fungi incertae sedis</taxon>
        <taxon>Mucoromycota</taxon>
        <taxon>Mucoromycotina</taxon>
        <taxon>Mucoromycetes</taxon>
        <taxon>Mucorales</taxon>
        <taxon>Mucorineae</taxon>
        <taxon>Mucoraceae</taxon>
        <taxon>Mucor</taxon>
    </lineage>
</organism>
<feature type="region of interest" description="Disordered" evidence="1">
    <location>
        <begin position="120"/>
        <end position="190"/>
    </location>
</feature>
<proteinExistence type="predicted"/>
<feature type="region of interest" description="Disordered" evidence="1">
    <location>
        <begin position="206"/>
        <end position="228"/>
    </location>
</feature>
<accession>A0AAN7DP37</accession>
<feature type="compositionally biased region" description="Polar residues" evidence="1">
    <location>
        <begin position="218"/>
        <end position="228"/>
    </location>
</feature>
<evidence type="ECO:0000313" key="2">
    <source>
        <dbReference type="EMBL" id="KAK4520891.1"/>
    </source>
</evidence>
<protein>
    <submittedName>
        <fullName evidence="2">K(+)/H(+) antiporter</fullName>
    </submittedName>
</protein>
<feature type="compositionally biased region" description="Polar residues" evidence="1">
    <location>
        <begin position="433"/>
        <end position="446"/>
    </location>
</feature>
<feature type="compositionally biased region" description="Low complexity" evidence="1">
    <location>
        <begin position="151"/>
        <end position="176"/>
    </location>
</feature>
<sequence length="446" mass="47831">MPGLPIPPNLNPAPPSSTGAAQSIEAPSVDWTSTMTASGSASAPVNASTSTSNKRRRDSMQQDIAGRDYYNNLKQSELIDLVVKLQEQNLILTRLLERSTLTTATNTSAASTNRLNFTPNVNFTRTKSGSAASRYASEKDFPTLNSGTKKGSANAKSTANTATTTANSKKSSGSNKKTSKKSSSKAKVPSDAAEAKKWALRLFSTPTATDSTDGDDMQMSSSSNTATSTLPPPGYTCVYLPCSHKTKHADLRTRLELLKINLKRVYAIQRPAKHIVSLLVHSHYAAEILKICEKDELHPITDFNPISGKNLGDPHLLKTLNAQQLDDKAKAIYYNRMLQAATQLRESRMGLAILKFFNGLDSADNHFIPPVIIDEFIKLKPDCVRKIGAANTARSSVLKGFDASNLFASLTASTNNADASISQPGSNPPPLTAASNAGSSPMDTNQ</sequence>
<evidence type="ECO:0000256" key="1">
    <source>
        <dbReference type="SAM" id="MobiDB-lite"/>
    </source>
</evidence>
<dbReference type="RefSeq" id="XP_064687557.1">
    <property type="nucleotide sequence ID" value="XM_064826043.1"/>
</dbReference>
<dbReference type="GeneID" id="89950458"/>
<feature type="region of interest" description="Disordered" evidence="1">
    <location>
        <begin position="417"/>
        <end position="446"/>
    </location>
</feature>
<feature type="compositionally biased region" description="Pro residues" evidence="1">
    <location>
        <begin position="1"/>
        <end position="15"/>
    </location>
</feature>
<name>A0AAN7DP37_9FUNG</name>
<evidence type="ECO:0000313" key="3">
    <source>
        <dbReference type="Proteomes" id="UP001304243"/>
    </source>
</evidence>
<reference evidence="2 3" key="1">
    <citation type="submission" date="2022-11" db="EMBL/GenBank/DDBJ databases">
        <title>Mucor velutinosus strain NIH1002 WGS.</title>
        <authorList>
            <person name="Subramanian P."/>
            <person name="Mullikin J.C."/>
            <person name="Segre J.A."/>
            <person name="Zelazny A.M."/>
        </authorList>
    </citation>
    <scope>NUCLEOTIDE SEQUENCE [LARGE SCALE GENOMIC DNA]</scope>
    <source>
        <strain evidence="2 3">NIH1002</strain>
    </source>
</reference>